<sequence>MAPFLGQEGAPRSAAGPALIVGATGYIGRFVAEACLDSGRRTFILVRPGNACPARAASVDELRKKGAVLVEGRVDGKDGKRSVETALRAHGIEVVISVMGGANILDQLGLIDAIQAAGTVKRFLPSEFGHDVDRAQPVGAGVEFYDDKRRVRRAAEAAGVPYTYICCNSIAGWPYFDNMHPSEVPPPLDRFQIYGDGTVRAFFVAGSDIGKFTVKAAYDPRSINKIVHFRPACNLLSTNEMASLWEAKIGRTLPRVTLSKEDLIAMAAENIIPESIVASLTHDIFINGCQTNFFIDGSKDIDISSLYPDTPFRTIDECFDEYVNGLDLEEDQDDKQNKKKSNTPMVEILAVHPTCA</sequence>
<dbReference type="Gramene" id="KQK22492">
    <property type="protein sequence ID" value="KQK22492"/>
    <property type="gene ID" value="BRADI_1g67560v3"/>
</dbReference>
<dbReference type="Gene3D" id="3.90.25.10">
    <property type="entry name" value="UDP-galactose 4-epimerase, domain 1"/>
    <property type="match status" value="1"/>
</dbReference>
<evidence type="ECO:0000256" key="1">
    <source>
        <dbReference type="ARBA" id="ARBA00022857"/>
    </source>
</evidence>
<dbReference type="OrthoDB" id="419598at2759"/>
<dbReference type="InterPro" id="IPR045312">
    <property type="entry name" value="PCBER-like"/>
</dbReference>
<evidence type="ECO:0000313" key="6">
    <source>
        <dbReference type="Proteomes" id="UP000008810"/>
    </source>
</evidence>
<dbReference type="HOGENOM" id="CLU_060833_0_1_1"/>
<keyword evidence="2" id="KW-0560">Oxidoreductase</keyword>
<dbReference type="InterPro" id="IPR050608">
    <property type="entry name" value="NmrA-type/Isoflavone_red_sf"/>
</dbReference>
<dbReference type="SUPFAM" id="SSF51735">
    <property type="entry name" value="NAD(P)-binding Rossmann-fold domains"/>
    <property type="match status" value="1"/>
</dbReference>
<dbReference type="Gene3D" id="3.40.50.720">
    <property type="entry name" value="NAD(P)-binding Rossmann-like Domain"/>
    <property type="match status" value="1"/>
</dbReference>
<reference evidence="4 5" key="1">
    <citation type="journal article" date="2010" name="Nature">
        <title>Genome sequencing and analysis of the model grass Brachypodium distachyon.</title>
        <authorList>
            <consortium name="International Brachypodium Initiative"/>
        </authorList>
    </citation>
    <scope>NUCLEOTIDE SEQUENCE [LARGE SCALE GENOMIC DNA]</scope>
    <source>
        <strain evidence="4">Bd21</strain>
        <strain evidence="5">cv. Bd21</strain>
    </source>
</reference>
<evidence type="ECO:0000313" key="4">
    <source>
        <dbReference type="EMBL" id="KQK22492.1"/>
    </source>
</evidence>
<accession>I1H797</accession>
<dbReference type="KEGG" id="bdi:100839668"/>
<dbReference type="InterPro" id="IPR036291">
    <property type="entry name" value="NAD(P)-bd_dom_sf"/>
</dbReference>
<keyword evidence="1" id="KW-0521">NADP</keyword>
<dbReference type="CDD" id="cd05259">
    <property type="entry name" value="PCBER_SDR_a"/>
    <property type="match status" value="1"/>
</dbReference>
<reference evidence="4" key="2">
    <citation type="submission" date="2017-06" db="EMBL/GenBank/DDBJ databases">
        <title>WGS assembly of Brachypodium distachyon.</title>
        <authorList>
            <consortium name="The International Brachypodium Initiative"/>
            <person name="Lucas S."/>
            <person name="Harmon-Smith M."/>
            <person name="Lail K."/>
            <person name="Tice H."/>
            <person name="Grimwood J."/>
            <person name="Bruce D."/>
            <person name="Barry K."/>
            <person name="Shu S."/>
            <person name="Lindquist E."/>
            <person name="Wang M."/>
            <person name="Pitluck S."/>
            <person name="Vogel J.P."/>
            <person name="Garvin D.F."/>
            <person name="Mockler T.C."/>
            <person name="Schmutz J."/>
            <person name="Rokhsar D."/>
            <person name="Bevan M.W."/>
        </authorList>
    </citation>
    <scope>NUCLEOTIDE SEQUENCE</scope>
    <source>
        <strain evidence="4">Bd21</strain>
    </source>
</reference>
<dbReference type="OMA" id="GWPYHDN"/>
<dbReference type="GO" id="GO:0009807">
    <property type="term" value="P:lignan biosynthetic process"/>
    <property type="evidence" value="ECO:0000318"/>
    <property type="project" value="GO_Central"/>
</dbReference>
<proteinExistence type="predicted"/>
<dbReference type="EMBL" id="CM000880">
    <property type="protein sequence ID" value="KQK22492.1"/>
    <property type="molecule type" value="Genomic_DNA"/>
</dbReference>
<gene>
    <name evidence="5" type="primary">LOC100839668</name>
    <name evidence="4" type="ORF">BRADI_1g67560v3</name>
</gene>
<evidence type="ECO:0000256" key="2">
    <source>
        <dbReference type="ARBA" id="ARBA00023002"/>
    </source>
</evidence>
<dbReference type="AlphaFoldDB" id="I1H797"/>
<feature type="domain" description="NmrA-like" evidence="3">
    <location>
        <begin position="19"/>
        <end position="317"/>
    </location>
</feature>
<dbReference type="PANTHER" id="PTHR43349:SF89">
    <property type="entry name" value="LEUCANTHOCYANIDIN REDUCTASE"/>
    <property type="match status" value="1"/>
</dbReference>
<dbReference type="GeneID" id="100839668"/>
<keyword evidence="6" id="KW-1185">Reference proteome</keyword>
<dbReference type="STRING" id="15368.I1H797"/>
<protein>
    <recommendedName>
        <fullName evidence="3">NmrA-like domain-containing protein</fullName>
    </recommendedName>
</protein>
<organism evidence="5">
    <name type="scientific">Brachypodium distachyon</name>
    <name type="common">Purple false brome</name>
    <name type="synonym">Trachynia distachya</name>
    <dbReference type="NCBI Taxonomy" id="15368"/>
    <lineage>
        <taxon>Eukaryota</taxon>
        <taxon>Viridiplantae</taxon>
        <taxon>Streptophyta</taxon>
        <taxon>Embryophyta</taxon>
        <taxon>Tracheophyta</taxon>
        <taxon>Spermatophyta</taxon>
        <taxon>Magnoliopsida</taxon>
        <taxon>Liliopsida</taxon>
        <taxon>Poales</taxon>
        <taxon>Poaceae</taxon>
        <taxon>BOP clade</taxon>
        <taxon>Pooideae</taxon>
        <taxon>Stipodae</taxon>
        <taxon>Brachypodieae</taxon>
        <taxon>Brachypodium</taxon>
    </lineage>
</organism>
<name>I1H797_BRADI</name>
<dbReference type="Proteomes" id="UP000008810">
    <property type="component" value="Chromosome 1"/>
</dbReference>
<dbReference type="EnsemblPlants" id="KQK22492">
    <property type="protein sequence ID" value="KQK22492"/>
    <property type="gene ID" value="BRADI_1g67560v3"/>
</dbReference>
<evidence type="ECO:0000313" key="5">
    <source>
        <dbReference type="EnsemblPlants" id="KQK22492"/>
    </source>
</evidence>
<dbReference type="InterPro" id="IPR008030">
    <property type="entry name" value="NmrA-like"/>
</dbReference>
<dbReference type="Pfam" id="PF05368">
    <property type="entry name" value="NmrA"/>
    <property type="match status" value="1"/>
</dbReference>
<dbReference type="eggNOG" id="ENOG502QR3U">
    <property type="taxonomic scope" value="Eukaryota"/>
</dbReference>
<dbReference type="RefSeq" id="XP_003561802.1">
    <property type="nucleotide sequence ID" value="XM_003561754.4"/>
</dbReference>
<evidence type="ECO:0000259" key="3">
    <source>
        <dbReference type="Pfam" id="PF05368"/>
    </source>
</evidence>
<dbReference type="PANTHER" id="PTHR43349">
    <property type="entry name" value="PINORESINOL REDUCTASE-RELATED"/>
    <property type="match status" value="1"/>
</dbReference>
<reference evidence="5" key="3">
    <citation type="submission" date="2018-08" db="UniProtKB">
        <authorList>
            <consortium name="EnsemblPlants"/>
        </authorList>
    </citation>
    <scope>IDENTIFICATION</scope>
    <source>
        <strain evidence="5">cv. Bd21</strain>
    </source>
</reference>
<dbReference type="GO" id="GO:0050664">
    <property type="term" value="F:oxidoreductase activity, acting on NAD(P)H, oxygen as acceptor"/>
    <property type="evidence" value="ECO:0000318"/>
    <property type="project" value="GO_Central"/>
</dbReference>